<evidence type="ECO:0000313" key="9">
    <source>
        <dbReference type="Proteomes" id="UP000277864"/>
    </source>
</evidence>
<proteinExistence type="predicted"/>
<dbReference type="Gene3D" id="1.10.3210.10">
    <property type="entry name" value="Hypothetical protein af1432"/>
    <property type="match status" value="1"/>
</dbReference>
<dbReference type="EC" id="3.6.1.41" evidence="1"/>
<dbReference type="CDD" id="cd00077">
    <property type="entry name" value="HDc"/>
    <property type="match status" value="1"/>
</dbReference>
<dbReference type="RefSeq" id="WP_125942636.1">
    <property type="nucleotide sequence ID" value="NZ_PXZH01000001.1"/>
</dbReference>
<dbReference type="GO" id="GO:0046872">
    <property type="term" value="F:metal ion binding"/>
    <property type="evidence" value="ECO:0007669"/>
    <property type="project" value="UniProtKB-KW"/>
</dbReference>
<evidence type="ECO:0000256" key="4">
    <source>
        <dbReference type="ARBA" id="ARBA00022801"/>
    </source>
</evidence>
<dbReference type="InterPro" id="IPR005249">
    <property type="entry name" value="YqeK"/>
</dbReference>
<comment type="caution">
    <text evidence="8">The sequence shown here is derived from an EMBL/GenBank/DDBJ whole genome shotgun (WGS) entry which is preliminary data.</text>
</comment>
<comment type="catalytic activity">
    <reaction evidence="6">
        <text>P(1),P(4)-bis(5'-adenosyl) tetraphosphate + H2O = 2 ADP + 2 H(+)</text>
        <dbReference type="Rhea" id="RHEA:24252"/>
        <dbReference type="ChEBI" id="CHEBI:15377"/>
        <dbReference type="ChEBI" id="CHEBI:15378"/>
        <dbReference type="ChEBI" id="CHEBI:58141"/>
        <dbReference type="ChEBI" id="CHEBI:456216"/>
        <dbReference type="EC" id="3.6.1.41"/>
    </reaction>
</comment>
<gene>
    <name evidence="8" type="ORF">C7P63_02780</name>
</gene>
<keyword evidence="2" id="KW-0479">Metal-binding</keyword>
<evidence type="ECO:0000313" key="8">
    <source>
        <dbReference type="EMBL" id="RST90021.1"/>
    </source>
</evidence>
<dbReference type="SMART" id="SM00471">
    <property type="entry name" value="HDc"/>
    <property type="match status" value="1"/>
</dbReference>
<name>A0A429Z8K4_9ENTE</name>
<dbReference type="PANTHER" id="PTHR35795">
    <property type="entry name" value="SLR1885 PROTEIN"/>
    <property type="match status" value="1"/>
</dbReference>
<dbReference type="Pfam" id="PF01966">
    <property type="entry name" value="HD"/>
    <property type="match status" value="1"/>
</dbReference>
<dbReference type="InterPro" id="IPR006674">
    <property type="entry name" value="HD_domain"/>
</dbReference>
<keyword evidence="4" id="KW-0378">Hydrolase</keyword>
<dbReference type="GO" id="GO:0008803">
    <property type="term" value="F:bis(5'-nucleosyl)-tetraphosphatase (symmetrical) activity"/>
    <property type="evidence" value="ECO:0007669"/>
    <property type="project" value="UniProtKB-EC"/>
</dbReference>
<evidence type="ECO:0000256" key="5">
    <source>
        <dbReference type="ARBA" id="ARBA00023004"/>
    </source>
</evidence>
<dbReference type="InterPro" id="IPR003607">
    <property type="entry name" value="HD/PDEase_dom"/>
</dbReference>
<dbReference type="NCBIfam" id="TIGR00488">
    <property type="entry name" value="bis(5'-nucleosyl)-tetraphosphatase (symmetrical) YqeK"/>
    <property type="match status" value="1"/>
</dbReference>
<accession>A0A429Z8K4</accession>
<feature type="domain" description="HD/PDEase" evidence="7">
    <location>
        <begin position="28"/>
        <end position="155"/>
    </location>
</feature>
<organism evidence="8 9">
    <name type="scientific">Vagococcus humatus</name>
    <dbReference type="NCBI Taxonomy" id="1889241"/>
    <lineage>
        <taxon>Bacteria</taxon>
        <taxon>Bacillati</taxon>
        <taxon>Bacillota</taxon>
        <taxon>Bacilli</taxon>
        <taxon>Lactobacillales</taxon>
        <taxon>Enterococcaceae</taxon>
        <taxon>Vagococcus</taxon>
    </lineage>
</organism>
<keyword evidence="9" id="KW-1185">Reference proteome</keyword>
<evidence type="ECO:0000256" key="6">
    <source>
        <dbReference type="ARBA" id="ARBA00049417"/>
    </source>
</evidence>
<evidence type="ECO:0000256" key="3">
    <source>
        <dbReference type="ARBA" id="ARBA00022741"/>
    </source>
</evidence>
<dbReference type="EMBL" id="PXZH01000001">
    <property type="protein sequence ID" value="RST90021.1"/>
    <property type="molecule type" value="Genomic_DNA"/>
</dbReference>
<sequence>MVNDYRKLTTKEYEQERKRLLPLIQKEMSDKRFNHVLRVEEMAIQLAKVHDVSPVQASLAALIHDYAKERPDEEMIHYIKTHGLDQSLISFGNPIWHGILGACLAKEELSVTDPMVLQAVRLHTTGAKEMTDLDQVIYVADYVELGRQFEGVEEARELAFKDLKQAVAYETKHTLLYLIQKEVSIYPKTLETYNQWVVKK</sequence>
<dbReference type="GO" id="GO:0000166">
    <property type="term" value="F:nucleotide binding"/>
    <property type="evidence" value="ECO:0007669"/>
    <property type="project" value="UniProtKB-KW"/>
</dbReference>
<dbReference type="PANTHER" id="PTHR35795:SF1">
    <property type="entry name" value="BIS(5'-NUCLEOSYL)-TETRAPHOSPHATASE, SYMMETRICAL"/>
    <property type="match status" value="1"/>
</dbReference>
<keyword evidence="5" id="KW-0408">Iron</keyword>
<dbReference type="SUPFAM" id="SSF109604">
    <property type="entry name" value="HD-domain/PDEase-like"/>
    <property type="match status" value="1"/>
</dbReference>
<dbReference type="AlphaFoldDB" id="A0A429Z8K4"/>
<evidence type="ECO:0000256" key="1">
    <source>
        <dbReference type="ARBA" id="ARBA00012506"/>
    </source>
</evidence>
<reference evidence="8 9" key="1">
    <citation type="submission" date="2018-03" db="EMBL/GenBank/DDBJ databases">
        <authorList>
            <person name="Gulvik C.A."/>
        </authorList>
    </citation>
    <scope>NUCLEOTIDE SEQUENCE [LARGE SCALE GENOMIC DNA]</scope>
    <source>
        <strain evidence="8 9">JCM 31581</strain>
    </source>
</reference>
<dbReference type="Proteomes" id="UP000277864">
    <property type="component" value="Unassembled WGS sequence"/>
</dbReference>
<protein>
    <recommendedName>
        <fullName evidence="1">bis(5'-nucleosyl)-tetraphosphatase (symmetrical)</fullName>
        <ecNumber evidence="1">3.6.1.41</ecNumber>
    </recommendedName>
</protein>
<evidence type="ECO:0000259" key="7">
    <source>
        <dbReference type="SMART" id="SM00471"/>
    </source>
</evidence>
<keyword evidence="3" id="KW-0547">Nucleotide-binding</keyword>
<dbReference type="OrthoDB" id="9782134at2"/>
<evidence type="ECO:0000256" key="2">
    <source>
        <dbReference type="ARBA" id="ARBA00022723"/>
    </source>
</evidence>
<dbReference type="InterPro" id="IPR051094">
    <property type="entry name" value="Diverse_Catalytic_Enzymes"/>
</dbReference>